<organism evidence="2 3">
    <name type="scientific">Neorhizobium galegae bv. orientalis str. HAMBI 540</name>
    <dbReference type="NCBI Taxonomy" id="1028800"/>
    <lineage>
        <taxon>Bacteria</taxon>
        <taxon>Pseudomonadati</taxon>
        <taxon>Pseudomonadota</taxon>
        <taxon>Alphaproteobacteria</taxon>
        <taxon>Hyphomicrobiales</taxon>
        <taxon>Rhizobiaceae</taxon>
        <taxon>Rhizobium/Agrobacterium group</taxon>
        <taxon>Neorhizobium</taxon>
    </lineage>
</organism>
<evidence type="ECO:0000313" key="3">
    <source>
        <dbReference type="Proteomes" id="UP000028181"/>
    </source>
</evidence>
<name>A0A068SZ83_NEOGA</name>
<evidence type="ECO:0000256" key="1">
    <source>
        <dbReference type="SAM" id="Phobius"/>
    </source>
</evidence>
<geneLocation type="plasmid" evidence="3">
    <name>II</name>
</geneLocation>
<reference evidence="3" key="1">
    <citation type="journal article" date="2014" name="BMC Genomics">
        <title>Genome sequencing of two Neorhizobium galegae strains reveals a noeT gene responsible for the unusual acetylation of the nodulation factors.</title>
        <authorList>
            <person name="Osterman J."/>
            <person name="Marsh J."/>
            <person name="Laine P.K."/>
            <person name="Zeng Z."/>
            <person name="Alatalo E."/>
            <person name="Sullivan J.T."/>
            <person name="Young J.P."/>
            <person name="Thomas-Oates J."/>
            <person name="Paulin L."/>
            <person name="Lindstrom K."/>
        </authorList>
    </citation>
    <scope>NUCLEOTIDE SEQUENCE [LARGE SCALE GENOMIC DNA]</scope>
    <source>
        <strain evidence="3">HAMBI 540</strain>
    </source>
</reference>
<keyword evidence="1" id="KW-1133">Transmembrane helix</keyword>
<accession>A0A068SZ83</accession>
<evidence type="ECO:0000313" key="2">
    <source>
        <dbReference type="EMBL" id="CDN51169.1"/>
    </source>
</evidence>
<gene>
    <name evidence="2" type="ORF">RG540_PA04910</name>
</gene>
<dbReference type="PATRIC" id="fig|1028800.3.peg.5112"/>
<dbReference type="KEGG" id="ngg:RG540_PA04910"/>
<feature type="transmembrane region" description="Helical" evidence="1">
    <location>
        <begin position="42"/>
        <end position="62"/>
    </location>
</feature>
<keyword evidence="1" id="KW-0812">Transmembrane</keyword>
<dbReference type="AlphaFoldDB" id="A0A068SZ83"/>
<sequence>MFGEVKYRLGGLLVLVVGAAVGWSAVWQPLHQAELGTDTVTWMPRIVVLLAVCAVFGVYFLFTGNRYPYRDVKRSTLTTAGWILFAITAVAAVAGFFWMDMTLKSLGYH</sequence>
<dbReference type="RefSeq" id="WP_041364544.1">
    <property type="nucleotide sequence ID" value="NZ_HG938354.1"/>
</dbReference>
<dbReference type="EMBL" id="HG938354">
    <property type="protein sequence ID" value="CDN51169.1"/>
    <property type="molecule type" value="Genomic_DNA"/>
</dbReference>
<protein>
    <recommendedName>
        <fullName evidence="4">Transmembrane protein</fullName>
    </recommendedName>
</protein>
<proteinExistence type="predicted"/>
<dbReference type="Proteomes" id="UP000028181">
    <property type="component" value="Plasmid pHAMBI540a"/>
</dbReference>
<keyword evidence="1" id="KW-0472">Membrane</keyword>
<feature type="transmembrane region" description="Helical" evidence="1">
    <location>
        <begin position="82"/>
        <end position="99"/>
    </location>
</feature>
<keyword evidence="3" id="KW-1185">Reference proteome</keyword>
<dbReference type="HOGENOM" id="CLU_2207925_0_0_5"/>
<dbReference type="eggNOG" id="ENOG502ZJH0">
    <property type="taxonomic scope" value="Bacteria"/>
</dbReference>
<keyword evidence="2" id="KW-0614">Plasmid</keyword>
<dbReference type="OrthoDB" id="8404282at2"/>
<feature type="transmembrane region" description="Helical" evidence="1">
    <location>
        <begin position="12"/>
        <end position="30"/>
    </location>
</feature>
<evidence type="ECO:0008006" key="4">
    <source>
        <dbReference type="Google" id="ProtNLM"/>
    </source>
</evidence>
<dbReference type="GeneID" id="24261228"/>